<keyword evidence="1" id="KW-0472">Membrane</keyword>
<evidence type="ECO:0000313" key="2">
    <source>
        <dbReference type="EMBL" id="GAA0937959.1"/>
    </source>
</evidence>
<keyword evidence="1" id="KW-0812">Transmembrane</keyword>
<protein>
    <recommendedName>
        <fullName evidence="4">SHOCT domain-containing protein</fullName>
    </recommendedName>
</protein>
<organism evidence="2 3">
    <name type="scientific">Pseudonocardia zijingensis</name>
    <dbReference type="NCBI Taxonomy" id="153376"/>
    <lineage>
        <taxon>Bacteria</taxon>
        <taxon>Bacillati</taxon>
        <taxon>Actinomycetota</taxon>
        <taxon>Actinomycetes</taxon>
        <taxon>Pseudonocardiales</taxon>
        <taxon>Pseudonocardiaceae</taxon>
        <taxon>Pseudonocardia</taxon>
    </lineage>
</organism>
<reference evidence="3" key="1">
    <citation type="journal article" date="2019" name="Int. J. Syst. Evol. Microbiol.">
        <title>The Global Catalogue of Microorganisms (GCM) 10K type strain sequencing project: providing services to taxonomists for standard genome sequencing and annotation.</title>
        <authorList>
            <consortium name="The Broad Institute Genomics Platform"/>
            <consortium name="The Broad Institute Genome Sequencing Center for Infectious Disease"/>
            <person name="Wu L."/>
            <person name="Ma J."/>
        </authorList>
    </citation>
    <scope>NUCLEOTIDE SEQUENCE [LARGE SCALE GENOMIC DNA]</scope>
    <source>
        <strain evidence="3">JCM 11117</strain>
    </source>
</reference>
<proteinExistence type="predicted"/>
<keyword evidence="3" id="KW-1185">Reference proteome</keyword>
<name>A0ABP4AKQ9_9PSEU</name>
<feature type="transmembrane region" description="Helical" evidence="1">
    <location>
        <begin position="12"/>
        <end position="36"/>
    </location>
</feature>
<keyword evidence="1" id="KW-1133">Transmembrane helix</keyword>
<dbReference type="EMBL" id="BAAAHP010000088">
    <property type="protein sequence ID" value="GAA0937959.1"/>
    <property type="molecule type" value="Genomic_DNA"/>
</dbReference>
<sequence length="88" mass="9885">MMWWNVPGMSGWGFAIMSIWTVLFAALVIVGLVAAARILRAPADRLPQARPTPEDLLGERFARGEIDEQEYRQSLETVRSVRRSGIEA</sequence>
<comment type="caution">
    <text evidence="2">The sequence shown here is derived from an EMBL/GenBank/DDBJ whole genome shotgun (WGS) entry which is preliminary data.</text>
</comment>
<dbReference type="Proteomes" id="UP001499967">
    <property type="component" value="Unassembled WGS sequence"/>
</dbReference>
<gene>
    <name evidence="2" type="ORF">GCM10009559_31430</name>
</gene>
<evidence type="ECO:0000256" key="1">
    <source>
        <dbReference type="SAM" id="Phobius"/>
    </source>
</evidence>
<accession>A0ABP4AKQ9</accession>
<evidence type="ECO:0008006" key="4">
    <source>
        <dbReference type="Google" id="ProtNLM"/>
    </source>
</evidence>
<evidence type="ECO:0000313" key="3">
    <source>
        <dbReference type="Proteomes" id="UP001499967"/>
    </source>
</evidence>